<comment type="subcellular location">
    <subcellularLocation>
        <location evidence="1">Periplasm</location>
    </subcellularLocation>
</comment>
<dbReference type="PROSITE" id="PS51257">
    <property type="entry name" value="PROKAR_LIPOPROTEIN"/>
    <property type="match status" value="1"/>
</dbReference>
<evidence type="ECO:0000259" key="5">
    <source>
        <dbReference type="SMART" id="SM00858"/>
    </source>
</evidence>
<dbReference type="SMART" id="SM00858">
    <property type="entry name" value="SAF"/>
    <property type="match status" value="1"/>
</dbReference>
<dbReference type="GO" id="GO:0044780">
    <property type="term" value="P:bacterial-type flagellum assembly"/>
    <property type="evidence" value="ECO:0007669"/>
    <property type="project" value="InterPro"/>
</dbReference>
<evidence type="ECO:0000313" key="7">
    <source>
        <dbReference type="Proteomes" id="UP000318017"/>
    </source>
</evidence>
<dbReference type="KEGG" id="ahel:Q31a_33760"/>
<reference evidence="6 7" key="1">
    <citation type="submission" date="2019-02" db="EMBL/GenBank/DDBJ databases">
        <title>Deep-cultivation of Planctomycetes and their phenomic and genomic characterization uncovers novel biology.</title>
        <authorList>
            <person name="Wiegand S."/>
            <person name="Jogler M."/>
            <person name="Boedeker C."/>
            <person name="Pinto D."/>
            <person name="Vollmers J."/>
            <person name="Rivas-Marin E."/>
            <person name="Kohn T."/>
            <person name="Peeters S.H."/>
            <person name="Heuer A."/>
            <person name="Rast P."/>
            <person name="Oberbeckmann S."/>
            <person name="Bunk B."/>
            <person name="Jeske O."/>
            <person name="Meyerdierks A."/>
            <person name="Storesund J.E."/>
            <person name="Kallscheuer N."/>
            <person name="Luecker S."/>
            <person name="Lage O.M."/>
            <person name="Pohl T."/>
            <person name="Merkel B.J."/>
            <person name="Hornburger P."/>
            <person name="Mueller R.-W."/>
            <person name="Bruemmer F."/>
            <person name="Labrenz M."/>
            <person name="Spormann A.M."/>
            <person name="Op den Camp H."/>
            <person name="Overmann J."/>
            <person name="Amann R."/>
            <person name="Jetten M.S.M."/>
            <person name="Mascher T."/>
            <person name="Medema M.H."/>
            <person name="Devos D.P."/>
            <person name="Kaster A.-K."/>
            <person name="Ovreas L."/>
            <person name="Rohde M."/>
            <person name="Galperin M.Y."/>
            <person name="Jogler C."/>
        </authorList>
    </citation>
    <scope>NUCLEOTIDE SEQUENCE [LARGE SCALE GENOMIC DNA]</scope>
    <source>
        <strain evidence="6 7">Q31a</strain>
    </source>
</reference>
<dbReference type="CDD" id="cd11614">
    <property type="entry name" value="SAF_CpaB_FlgA_like"/>
    <property type="match status" value="1"/>
</dbReference>
<dbReference type="PANTHER" id="PTHR36307:SF1">
    <property type="entry name" value="FLAGELLA BASAL BODY P-RING FORMATION PROTEIN FLGA"/>
    <property type="match status" value="1"/>
</dbReference>
<evidence type="ECO:0000256" key="1">
    <source>
        <dbReference type="ARBA" id="ARBA00004418"/>
    </source>
</evidence>
<accession>A0A518G8X4</accession>
<dbReference type="EMBL" id="CP036298">
    <property type="protein sequence ID" value="QDV25054.1"/>
    <property type="molecule type" value="Genomic_DNA"/>
</dbReference>
<dbReference type="Proteomes" id="UP000318017">
    <property type="component" value="Chromosome"/>
</dbReference>
<dbReference type="GO" id="GO:0042597">
    <property type="term" value="C:periplasmic space"/>
    <property type="evidence" value="ECO:0007669"/>
    <property type="project" value="UniProtKB-SubCell"/>
</dbReference>
<dbReference type="OrthoDB" id="236205at2"/>
<evidence type="ECO:0000256" key="3">
    <source>
        <dbReference type="ARBA" id="ARBA00022764"/>
    </source>
</evidence>
<dbReference type="Gene3D" id="2.30.30.760">
    <property type="match status" value="1"/>
</dbReference>
<keyword evidence="6" id="KW-0282">Flagellum</keyword>
<keyword evidence="6" id="KW-0969">Cilium</keyword>
<dbReference type="InterPro" id="IPR039246">
    <property type="entry name" value="Flagellar_FlgA"/>
</dbReference>
<dbReference type="Pfam" id="PF13144">
    <property type="entry name" value="ChapFlgA"/>
    <property type="match status" value="1"/>
</dbReference>
<proteinExistence type="predicted"/>
<dbReference type="InterPro" id="IPR017585">
    <property type="entry name" value="SAF_FlgA"/>
</dbReference>
<dbReference type="InterPro" id="IPR013974">
    <property type="entry name" value="SAF"/>
</dbReference>
<dbReference type="NCBIfam" id="TIGR03170">
    <property type="entry name" value="flgA_cterm"/>
    <property type="match status" value="1"/>
</dbReference>
<keyword evidence="3" id="KW-0574">Periplasm</keyword>
<dbReference type="RefSeq" id="WP_145079621.1">
    <property type="nucleotide sequence ID" value="NZ_CP036298.1"/>
</dbReference>
<keyword evidence="7" id="KW-1185">Reference proteome</keyword>
<evidence type="ECO:0000256" key="2">
    <source>
        <dbReference type="ARBA" id="ARBA00022729"/>
    </source>
</evidence>
<keyword evidence="2 4" id="KW-0732">Signal</keyword>
<evidence type="ECO:0000256" key="4">
    <source>
        <dbReference type="SAM" id="SignalP"/>
    </source>
</evidence>
<keyword evidence="6" id="KW-0966">Cell projection</keyword>
<feature type="chain" id="PRO_5021989942" evidence="4">
    <location>
        <begin position="19"/>
        <end position="347"/>
    </location>
</feature>
<dbReference type="AlphaFoldDB" id="A0A518G8X4"/>
<name>A0A518G8X4_9BACT</name>
<dbReference type="PANTHER" id="PTHR36307">
    <property type="entry name" value="FLAGELLA BASAL BODY P-RING FORMATION PROTEIN FLGA"/>
    <property type="match status" value="1"/>
</dbReference>
<organism evidence="6 7">
    <name type="scientific">Aureliella helgolandensis</name>
    <dbReference type="NCBI Taxonomy" id="2527968"/>
    <lineage>
        <taxon>Bacteria</taxon>
        <taxon>Pseudomonadati</taxon>
        <taxon>Planctomycetota</taxon>
        <taxon>Planctomycetia</taxon>
        <taxon>Pirellulales</taxon>
        <taxon>Pirellulaceae</taxon>
        <taxon>Aureliella</taxon>
    </lineage>
</organism>
<protein>
    <submittedName>
        <fullName evidence="6">Flagellar basal body P-ring biosynthesis protein FlgA</fullName>
    </submittedName>
</protein>
<evidence type="ECO:0000313" key="6">
    <source>
        <dbReference type="EMBL" id="QDV25054.1"/>
    </source>
</evidence>
<gene>
    <name evidence="6" type="ORF">Q31a_33760</name>
</gene>
<dbReference type="Gene3D" id="3.90.1210.10">
    <property type="entry name" value="Antifreeze-like/N-acetylneuraminic acid synthase C-terminal domain"/>
    <property type="match status" value="1"/>
</dbReference>
<feature type="signal peptide" evidence="4">
    <location>
        <begin position="1"/>
        <end position="18"/>
    </location>
</feature>
<feature type="domain" description="SAF" evidence="5">
    <location>
        <begin position="213"/>
        <end position="276"/>
    </location>
</feature>
<sequence length="347" mass="37978" precursor="true">MDFKILLLALLTWSLACAAEAEEKTVLRFRETPACQGDVVHLRELVEVAAGKSSTIDRVLEMPMGPAPRAGAAQVWYSQDVLKHLELRGVHPASIRWTGSDQARLERVQSSEHQVMASMTPAFVQERTVRQAAELVEQALSEYLTLKTGERTDWRITAHIPTPHVSSMSSRRNIVGVGGGSEPWLGEQQFVIQVRYGDEVKNLSIMATVEFPPMIVAAKRPLRRDEVLTADALMYEALPKNSKADVEYFTDMDQVLGKQMRRSLSTGLPLSDEFLGDPIVVSRGEIVTIECVAGGITVSTQGRAMGGGAIGDLVEVEMAGRRKLLATISGPMKVRVAATSRPVTTAR</sequence>